<keyword evidence="4" id="KW-1185">Reference proteome</keyword>
<keyword evidence="2" id="KW-0812">Transmembrane</keyword>
<protein>
    <submittedName>
        <fullName evidence="3">Uncharacterized protein</fullName>
    </submittedName>
</protein>
<feature type="region of interest" description="Disordered" evidence="1">
    <location>
        <begin position="141"/>
        <end position="163"/>
    </location>
</feature>
<accession>A0A8H4XLI2</accession>
<gene>
    <name evidence="3" type="ORF">FZEAL_4506</name>
</gene>
<comment type="caution">
    <text evidence="3">The sequence shown here is derived from an EMBL/GenBank/DDBJ whole genome shotgun (WGS) entry which is preliminary data.</text>
</comment>
<evidence type="ECO:0000313" key="3">
    <source>
        <dbReference type="EMBL" id="KAF4979261.1"/>
    </source>
</evidence>
<dbReference type="AlphaFoldDB" id="A0A8H4XLI2"/>
<reference evidence="3" key="2">
    <citation type="submission" date="2020-05" db="EMBL/GenBank/DDBJ databases">
        <authorList>
            <person name="Kim H.-S."/>
            <person name="Proctor R.H."/>
            <person name="Brown D.W."/>
        </authorList>
    </citation>
    <scope>NUCLEOTIDE SEQUENCE</scope>
    <source>
        <strain evidence="3">NRRL 22465</strain>
    </source>
</reference>
<evidence type="ECO:0000256" key="2">
    <source>
        <dbReference type="SAM" id="Phobius"/>
    </source>
</evidence>
<name>A0A8H4XLI2_9HYPO</name>
<evidence type="ECO:0000313" key="4">
    <source>
        <dbReference type="Proteomes" id="UP000635477"/>
    </source>
</evidence>
<evidence type="ECO:0000256" key="1">
    <source>
        <dbReference type="SAM" id="MobiDB-lite"/>
    </source>
</evidence>
<organism evidence="3 4">
    <name type="scientific">Fusarium zealandicum</name>
    <dbReference type="NCBI Taxonomy" id="1053134"/>
    <lineage>
        <taxon>Eukaryota</taxon>
        <taxon>Fungi</taxon>
        <taxon>Dikarya</taxon>
        <taxon>Ascomycota</taxon>
        <taxon>Pezizomycotina</taxon>
        <taxon>Sordariomycetes</taxon>
        <taxon>Hypocreomycetidae</taxon>
        <taxon>Hypocreales</taxon>
        <taxon>Nectriaceae</taxon>
        <taxon>Fusarium</taxon>
        <taxon>Fusarium staphyleae species complex</taxon>
    </lineage>
</organism>
<feature type="region of interest" description="Disordered" evidence="1">
    <location>
        <begin position="56"/>
        <end position="79"/>
    </location>
</feature>
<proteinExistence type="predicted"/>
<sequence>MAAHFDTSPEVVPPSNAPEVYDARQHQAGAWQPYGSFTPRSMDNTLPFDRNDSQVYSSGAPTLPPKSELGSPVAGTATPARQGKRRSICGCSFLVFVLISALIICGAAIIGLAAATGISMRREKSANSELSAMRASSLSEAPTVTVTSSGPASTADEQERLTHGCSRKNEKTSRTVYESKFFNSSFTMYCNRNAPNDPIFSLFATTLDGCIEACATWNNRTITETTCEGVSFVPFWAVIGNAAKNDAPGDCYLKPGPQDRDGLEDAQDTHAAILKD</sequence>
<dbReference type="EMBL" id="JABEYC010000311">
    <property type="protein sequence ID" value="KAF4979261.1"/>
    <property type="molecule type" value="Genomic_DNA"/>
</dbReference>
<dbReference type="OrthoDB" id="5358884at2759"/>
<dbReference type="Proteomes" id="UP000635477">
    <property type="component" value="Unassembled WGS sequence"/>
</dbReference>
<feature type="compositionally biased region" description="Polar residues" evidence="1">
    <location>
        <begin position="141"/>
        <end position="152"/>
    </location>
</feature>
<reference evidence="3" key="1">
    <citation type="journal article" date="2020" name="BMC Genomics">
        <title>Correction to: Identification and distribution of gene clusters required for synthesis of sphingolipid metabolism inhibitors in diverse species of the filamentous fungus Fusarium.</title>
        <authorList>
            <person name="Kim H.S."/>
            <person name="Lohmar J.M."/>
            <person name="Busman M."/>
            <person name="Brown D.W."/>
            <person name="Naumann T.A."/>
            <person name="Divon H.H."/>
            <person name="Lysoe E."/>
            <person name="Uhlig S."/>
            <person name="Proctor R.H."/>
        </authorList>
    </citation>
    <scope>NUCLEOTIDE SEQUENCE</scope>
    <source>
        <strain evidence="3">NRRL 22465</strain>
    </source>
</reference>
<keyword evidence="2" id="KW-0472">Membrane</keyword>
<keyword evidence="2" id="KW-1133">Transmembrane helix</keyword>
<feature type="transmembrane region" description="Helical" evidence="2">
    <location>
        <begin position="93"/>
        <end position="115"/>
    </location>
</feature>